<organism evidence="14 15">
    <name type="scientific">Emiliania huxleyi (strain CCMP1516)</name>
    <dbReference type="NCBI Taxonomy" id="280463"/>
    <lineage>
        <taxon>Eukaryota</taxon>
        <taxon>Haptista</taxon>
        <taxon>Haptophyta</taxon>
        <taxon>Prymnesiophyceae</taxon>
        <taxon>Isochrysidales</taxon>
        <taxon>Noelaerhabdaceae</taxon>
        <taxon>Emiliania</taxon>
    </lineage>
</organism>
<keyword evidence="4" id="KW-0808">Transferase</keyword>
<comment type="catalytic activity">
    <reaction evidence="12">
        <text>a beta-D-galactoside + CMP-N-acetyl-beta-neuraminate = an N-acetyl-alpha-neuraminyl-(2-&gt;6)-beta-D-galactosyl derivative + CMP + H(+)</text>
        <dbReference type="Rhea" id="RHEA:52104"/>
        <dbReference type="ChEBI" id="CHEBI:15378"/>
        <dbReference type="ChEBI" id="CHEBI:28034"/>
        <dbReference type="ChEBI" id="CHEBI:57812"/>
        <dbReference type="ChEBI" id="CHEBI:60377"/>
        <dbReference type="ChEBI" id="CHEBI:136398"/>
        <dbReference type="EC" id="2.4.3.1"/>
    </reaction>
</comment>
<evidence type="ECO:0000256" key="1">
    <source>
        <dbReference type="ARBA" id="ARBA00004447"/>
    </source>
</evidence>
<keyword evidence="6" id="KW-0735">Signal-anchor</keyword>
<evidence type="ECO:0000313" key="14">
    <source>
        <dbReference type="EnsemblProtists" id="EOD16681"/>
    </source>
</evidence>
<evidence type="ECO:0000256" key="4">
    <source>
        <dbReference type="ARBA" id="ARBA00022679"/>
    </source>
</evidence>
<evidence type="ECO:0000256" key="10">
    <source>
        <dbReference type="ARBA" id="ARBA00023157"/>
    </source>
</evidence>
<dbReference type="Gene3D" id="3.90.1480.20">
    <property type="entry name" value="Glycosyl transferase family 29"/>
    <property type="match status" value="1"/>
</dbReference>
<keyword evidence="10" id="KW-1015">Disulfide bond</keyword>
<evidence type="ECO:0000256" key="7">
    <source>
        <dbReference type="ARBA" id="ARBA00022989"/>
    </source>
</evidence>
<keyword evidence="8" id="KW-0333">Golgi apparatus</keyword>
<dbReference type="HOGENOM" id="CLU_812431_0_0_1"/>
<dbReference type="GeneID" id="17262829"/>
<reference evidence="15" key="1">
    <citation type="journal article" date="2013" name="Nature">
        <title>Pan genome of the phytoplankton Emiliania underpins its global distribution.</title>
        <authorList>
            <person name="Read B.A."/>
            <person name="Kegel J."/>
            <person name="Klute M.J."/>
            <person name="Kuo A."/>
            <person name="Lefebvre S.C."/>
            <person name="Maumus F."/>
            <person name="Mayer C."/>
            <person name="Miller J."/>
            <person name="Monier A."/>
            <person name="Salamov A."/>
            <person name="Young J."/>
            <person name="Aguilar M."/>
            <person name="Claverie J.M."/>
            <person name="Frickenhaus S."/>
            <person name="Gonzalez K."/>
            <person name="Herman E.K."/>
            <person name="Lin Y.C."/>
            <person name="Napier J."/>
            <person name="Ogata H."/>
            <person name="Sarno A.F."/>
            <person name="Shmutz J."/>
            <person name="Schroeder D."/>
            <person name="de Vargas C."/>
            <person name="Verret F."/>
            <person name="von Dassow P."/>
            <person name="Valentin K."/>
            <person name="Van de Peer Y."/>
            <person name="Wheeler G."/>
            <person name="Dacks J.B."/>
            <person name="Delwiche C.F."/>
            <person name="Dyhrman S.T."/>
            <person name="Glockner G."/>
            <person name="John U."/>
            <person name="Richards T."/>
            <person name="Worden A.Z."/>
            <person name="Zhang X."/>
            <person name="Grigoriev I.V."/>
            <person name="Allen A.E."/>
            <person name="Bidle K."/>
            <person name="Borodovsky M."/>
            <person name="Bowler C."/>
            <person name="Brownlee C."/>
            <person name="Cock J.M."/>
            <person name="Elias M."/>
            <person name="Gladyshev V.N."/>
            <person name="Groth M."/>
            <person name="Guda C."/>
            <person name="Hadaegh A."/>
            <person name="Iglesias-Rodriguez M.D."/>
            <person name="Jenkins J."/>
            <person name="Jones B.M."/>
            <person name="Lawson T."/>
            <person name="Leese F."/>
            <person name="Lindquist E."/>
            <person name="Lobanov A."/>
            <person name="Lomsadze A."/>
            <person name="Malik S.B."/>
            <person name="Marsh M.E."/>
            <person name="Mackinder L."/>
            <person name="Mock T."/>
            <person name="Mueller-Roeber B."/>
            <person name="Pagarete A."/>
            <person name="Parker M."/>
            <person name="Probert I."/>
            <person name="Quesneville H."/>
            <person name="Raines C."/>
            <person name="Rensing S.A."/>
            <person name="Riano-Pachon D.M."/>
            <person name="Richier S."/>
            <person name="Rokitta S."/>
            <person name="Shiraiwa Y."/>
            <person name="Soanes D.M."/>
            <person name="van der Giezen M."/>
            <person name="Wahlund T.M."/>
            <person name="Williams B."/>
            <person name="Wilson W."/>
            <person name="Wolfe G."/>
            <person name="Wurch L.L."/>
        </authorList>
    </citation>
    <scope>NUCLEOTIDE SEQUENCE</scope>
</reference>
<protein>
    <recommendedName>
        <fullName evidence="13">beta-galactoside alpha-(2,6)-sialyltransferase</fullName>
        <ecNumber evidence="13">2.4.3.1</ecNumber>
    </recommendedName>
</protein>
<keyword evidence="5" id="KW-0812">Transmembrane</keyword>
<evidence type="ECO:0000256" key="11">
    <source>
        <dbReference type="ARBA" id="ARBA00023180"/>
    </source>
</evidence>
<evidence type="ECO:0000313" key="15">
    <source>
        <dbReference type="Proteomes" id="UP000013827"/>
    </source>
</evidence>
<dbReference type="EC" id="2.4.3.1" evidence="13"/>
<evidence type="ECO:0000256" key="3">
    <source>
        <dbReference type="ARBA" id="ARBA00022676"/>
    </source>
</evidence>
<keyword evidence="15" id="KW-1185">Reference proteome</keyword>
<evidence type="ECO:0000256" key="8">
    <source>
        <dbReference type="ARBA" id="ARBA00023034"/>
    </source>
</evidence>
<dbReference type="PaxDb" id="2903-EOD16681"/>
<dbReference type="GO" id="GO:0003835">
    <property type="term" value="F:beta-galactoside alpha-2,6-sialyltransferase activity"/>
    <property type="evidence" value="ECO:0007669"/>
    <property type="project" value="UniProtKB-EC"/>
</dbReference>
<evidence type="ECO:0000256" key="2">
    <source>
        <dbReference type="ARBA" id="ARBA00006003"/>
    </source>
</evidence>
<evidence type="ECO:0000256" key="12">
    <source>
        <dbReference type="ARBA" id="ARBA00034249"/>
    </source>
</evidence>
<dbReference type="GO" id="GO:0032580">
    <property type="term" value="C:Golgi cisterna membrane"/>
    <property type="evidence" value="ECO:0007669"/>
    <property type="project" value="UniProtKB-SubCell"/>
</dbReference>
<reference evidence="14" key="2">
    <citation type="submission" date="2024-10" db="UniProtKB">
        <authorList>
            <consortium name="EnsemblProtists"/>
        </authorList>
    </citation>
    <scope>IDENTIFICATION</scope>
</reference>
<dbReference type="InterPro" id="IPR038578">
    <property type="entry name" value="GT29-like_sf"/>
</dbReference>
<accession>A0A0D3IZJ6</accession>
<evidence type="ECO:0000256" key="5">
    <source>
        <dbReference type="ARBA" id="ARBA00022692"/>
    </source>
</evidence>
<evidence type="ECO:0000256" key="6">
    <source>
        <dbReference type="ARBA" id="ARBA00022968"/>
    </source>
</evidence>
<comment type="subcellular location">
    <subcellularLocation>
        <location evidence="1">Golgi apparatus</location>
        <location evidence="1">Golgi stack membrane</location>
        <topology evidence="1">Single-pass type II membrane protein</topology>
    </subcellularLocation>
</comment>
<dbReference type="Proteomes" id="UP000013827">
    <property type="component" value="Unassembled WGS sequence"/>
</dbReference>
<dbReference type="AlphaFoldDB" id="A0A0D3IZJ6"/>
<dbReference type="RefSeq" id="XP_005769110.1">
    <property type="nucleotide sequence ID" value="XM_005769053.1"/>
</dbReference>
<keyword evidence="7" id="KW-1133">Transmembrane helix</keyword>
<keyword evidence="3" id="KW-0328">Glycosyltransferase</keyword>
<dbReference type="Pfam" id="PF00777">
    <property type="entry name" value="Glyco_transf_29"/>
    <property type="match status" value="1"/>
</dbReference>
<keyword evidence="9" id="KW-0472">Membrane</keyword>
<dbReference type="PANTHER" id="PTHR46059:SF1">
    <property type="entry name" value="BETA-GALACTOSIDE ALPHA-2,6-SIALYLTRANSFERASE"/>
    <property type="match status" value="1"/>
</dbReference>
<proteinExistence type="inferred from homology"/>
<dbReference type="EnsemblProtists" id="EOD16681">
    <property type="protein sequence ID" value="EOD16681"/>
    <property type="gene ID" value="EMIHUDRAFT_244793"/>
</dbReference>
<keyword evidence="11" id="KW-0325">Glycoprotein</keyword>
<sequence>MAEGPAADFRRRVKQTPPFLADAAASDLCEHRPPFGLLDKPSRMSAIAALAASYGLEPGVATGAGGRLADGRAAIPKGREAASANESRSLCAAVATALLAASGEEIDSHESVIRFNSAPAGGRFGDHASHFPWRSQTSHASRGGGNSTAALYCFNPWLGSCHADVLARREGGRALLLNPRLALHWWRFQRELGGSRRGSVRPSTGALGVAAALAMCSEVTLFGYGNASAPADAAACNHYWECRHNQSRYFSGAQGNHDWHAQWRAIEALVAAGAVRYRPPAQRRRPEGG</sequence>
<evidence type="ECO:0000256" key="13">
    <source>
        <dbReference type="ARBA" id="ARBA00034329"/>
    </source>
</evidence>
<dbReference type="KEGG" id="ehx:EMIHUDRAFT_244793"/>
<comment type="similarity">
    <text evidence="2">Belongs to the glycosyltransferase 29 family.</text>
</comment>
<dbReference type="InterPro" id="IPR001675">
    <property type="entry name" value="Glyco_trans_29"/>
</dbReference>
<evidence type="ECO:0000256" key="9">
    <source>
        <dbReference type="ARBA" id="ARBA00023136"/>
    </source>
</evidence>
<name>A0A0D3IZJ6_EMIH1</name>
<dbReference type="PANTHER" id="PTHR46059">
    <property type="entry name" value="BETA-GALACTOSIDE ALPHA-2,6-SIALYLTRANSFERASE"/>
    <property type="match status" value="1"/>
</dbReference>